<gene>
    <name evidence="3" type="ORF">MAR_016333</name>
</gene>
<name>A0ABY7FMH6_MYAAR</name>
<dbReference type="InterPro" id="IPR000504">
    <property type="entry name" value="RRM_dom"/>
</dbReference>
<feature type="domain" description="RRM" evidence="2">
    <location>
        <begin position="38"/>
        <end position="119"/>
    </location>
</feature>
<dbReference type="SMART" id="SM00360">
    <property type="entry name" value="RRM"/>
    <property type="match status" value="3"/>
</dbReference>
<sequence length="415" mass="46095">MSTKRPLPPVPAEAPSGIYDHIDQENPSLLNLPQIDNRAVIVKNLPAAYTKDNEQIQLFFESKKRVGRELDVEDVQIVSNAEAVVTFKTAEDANYILQHHKDTPLVIKEYTIEIVPSVPKRTVRPKKESTQIKEDTQSGQYMEPAAAGGFRDGATVEDDYNSVVVTGFTDDVTDDALRDYFENKRKSGGGDTVDVQVDREGGVAHITFLEKSDIQKVRDACTKYAIDRHHLKPKCIPVTTSIIVYELPVDITHDSVKYYFENTNHSCGDDVLNIDEHFEDGYCIVSFKQASVVHRVCSKRGGHSLSRIAVQVAPYNPLLGLPFGCDVSSHHGAPVIALDKDSHDTHAVQYTEPSAAGGSEDNATDQNFYNSVEMQKKLYQKTTVCATAILQLCHLSSAKQKFSLRIFPTTVQTII</sequence>
<evidence type="ECO:0000313" key="3">
    <source>
        <dbReference type="EMBL" id="WAR22359.1"/>
    </source>
</evidence>
<dbReference type="Proteomes" id="UP001164746">
    <property type="component" value="Chromosome 12"/>
</dbReference>
<dbReference type="PANTHER" id="PTHR15225">
    <property type="entry name" value="INTERFERON-INDUCED PROTEIN 35/NMI N-MYC/STAT INTERACTING PROTEIN"/>
    <property type="match status" value="1"/>
</dbReference>
<evidence type="ECO:0000256" key="1">
    <source>
        <dbReference type="PROSITE-ProRule" id="PRU00176"/>
    </source>
</evidence>
<dbReference type="PROSITE" id="PS50102">
    <property type="entry name" value="RRM"/>
    <property type="match status" value="2"/>
</dbReference>
<dbReference type="Pfam" id="PF23085">
    <property type="entry name" value="RRM_PARP14_3"/>
    <property type="match status" value="3"/>
</dbReference>
<evidence type="ECO:0000313" key="4">
    <source>
        <dbReference type="Proteomes" id="UP001164746"/>
    </source>
</evidence>
<proteinExistence type="predicted"/>
<dbReference type="SUPFAM" id="SSF54928">
    <property type="entry name" value="RNA-binding domain, RBD"/>
    <property type="match status" value="2"/>
</dbReference>
<dbReference type="InterPro" id="IPR012677">
    <property type="entry name" value="Nucleotide-bd_a/b_plait_sf"/>
</dbReference>
<organism evidence="3 4">
    <name type="scientific">Mya arenaria</name>
    <name type="common">Soft-shell clam</name>
    <dbReference type="NCBI Taxonomy" id="6604"/>
    <lineage>
        <taxon>Eukaryota</taxon>
        <taxon>Metazoa</taxon>
        <taxon>Spiralia</taxon>
        <taxon>Lophotrochozoa</taxon>
        <taxon>Mollusca</taxon>
        <taxon>Bivalvia</taxon>
        <taxon>Autobranchia</taxon>
        <taxon>Heteroconchia</taxon>
        <taxon>Euheterodonta</taxon>
        <taxon>Imparidentia</taxon>
        <taxon>Neoheterodontei</taxon>
        <taxon>Myida</taxon>
        <taxon>Myoidea</taxon>
        <taxon>Myidae</taxon>
        <taxon>Mya</taxon>
    </lineage>
</organism>
<dbReference type="EMBL" id="CP111023">
    <property type="protein sequence ID" value="WAR22359.1"/>
    <property type="molecule type" value="Genomic_DNA"/>
</dbReference>
<feature type="domain" description="RRM" evidence="2">
    <location>
        <begin position="161"/>
        <end position="243"/>
    </location>
</feature>
<keyword evidence="4" id="KW-1185">Reference proteome</keyword>
<keyword evidence="1" id="KW-0694">RNA-binding</keyword>
<evidence type="ECO:0000259" key="2">
    <source>
        <dbReference type="PROSITE" id="PS50102"/>
    </source>
</evidence>
<protein>
    <submittedName>
        <fullName evidence="3">PAR14-like protein</fullName>
    </submittedName>
</protein>
<reference evidence="3" key="1">
    <citation type="submission" date="2022-11" db="EMBL/GenBank/DDBJ databases">
        <title>Centuries of genome instability and evolution in soft-shell clam transmissible cancer (bioRxiv).</title>
        <authorList>
            <person name="Hart S.F.M."/>
            <person name="Yonemitsu M.A."/>
            <person name="Giersch R.M."/>
            <person name="Beal B.F."/>
            <person name="Arriagada G."/>
            <person name="Davis B.W."/>
            <person name="Ostrander E.A."/>
            <person name="Goff S.P."/>
            <person name="Metzger M.J."/>
        </authorList>
    </citation>
    <scope>NUCLEOTIDE SEQUENCE</scope>
    <source>
        <strain evidence="3">MELC-2E11</strain>
        <tissue evidence="3">Siphon/mantle</tissue>
    </source>
</reference>
<dbReference type="InterPro" id="IPR035979">
    <property type="entry name" value="RBD_domain_sf"/>
</dbReference>
<accession>A0ABY7FMH6</accession>
<dbReference type="Gene3D" id="3.30.70.330">
    <property type="match status" value="3"/>
</dbReference>